<name>A0A4Q7NX65_9ACTN</name>
<dbReference type="AlphaFoldDB" id="A0A4Q7NX65"/>
<reference evidence="2 3" key="1">
    <citation type="submission" date="2019-02" db="EMBL/GenBank/DDBJ databases">
        <title>Genomic Encyclopedia of Type Strains, Phase IV (KMG-IV): sequencing the most valuable type-strain genomes for metagenomic binning, comparative biology and taxonomic classification.</title>
        <authorList>
            <person name="Goeker M."/>
        </authorList>
    </citation>
    <scope>NUCLEOTIDE SEQUENCE [LARGE SCALE GENOMIC DNA]</scope>
    <source>
        <strain evidence="2 3">DSM 45622</strain>
    </source>
</reference>
<keyword evidence="1" id="KW-0472">Membrane</keyword>
<dbReference type="EMBL" id="SGXD01000001">
    <property type="protein sequence ID" value="RZS90992.1"/>
    <property type="molecule type" value="Genomic_DNA"/>
</dbReference>
<dbReference type="InterPro" id="IPR025329">
    <property type="entry name" value="DUF4235"/>
</dbReference>
<evidence type="ECO:0000256" key="1">
    <source>
        <dbReference type="SAM" id="Phobius"/>
    </source>
</evidence>
<comment type="caution">
    <text evidence="2">The sequence shown here is derived from an EMBL/GenBank/DDBJ whole genome shotgun (WGS) entry which is preliminary data.</text>
</comment>
<dbReference type="OrthoDB" id="6293727at2"/>
<dbReference type="Pfam" id="PF14019">
    <property type="entry name" value="DUF4235"/>
    <property type="match status" value="1"/>
</dbReference>
<sequence length="97" mass="9843">MAKQGGGVGFKLLTAGGTVAAAWVARKSVTTAWKLVTGNEPPANPEDPEVEWAEAVGWALLSGAVIGLARLAASRQSAVVYRRVTGVQPADANAAAS</sequence>
<protein>
    <submittedName>
        <fullName evidence="2">Uncharacterized protein DUF4235</fullName>
    </submittedName>
</protein>
<evidence type="ECO:0000313" key="2">
    <source>
        <dbReference type="EMBL" id="RZS90992.1"/>
    </source>
</evidence>
<keyword evidence="3" id="KW-1185">Reference proteome</keyword>
<dbReference type="RefSeq" id="WP_130491112.1">
    <property type="nucleotide sequence ID" value="NZ_SGXD01000001.1"/>
</dbReference>
<feature type="transmembrane region" description="Helical" evidence="1">
    <location>
        <begin position="55"/>
        <end position="73"/>
    </location>
</feature>
<organism evidence="2 3">
    <name type="scientific">Motilibacter rhizosphaerae</name>
    <dbReference type="NCBI Taxonomy" id="598652"/>
    <lineage>
        <taxon>Bacteria</taxon>
        <taxon>Bacillati</taxon>
        <taxon>Actinomycetota</taxon>
        <taxon>Actinomycetes</taxon>
        <taxon>Motilibacterales</taxon>
        <taxon>Motilibacteraceae</taxon>
        <taxon>Motilibacter</taxon>
    </lineage>
</organism>
<evidence type="ECO:0000313" key="3">
    <source>
        <dbReference type="Proteomes" id="UP000293638"/>
    </source>
</evidence>
<keyword evidence="1" id="KW-0812">Transmembrane</keyword>
<gene>
    <name evidence="2" type="ORF">EV189_0223</name>
</gene>
<accession>A0A4Q7NX65</accession>
<keyword evidence="1" id="KW-1133">Transmembrane helix</keyword>
<dbReference type="Proteomes" id="UP000293638">
    <property type="component" value="Unassembled WGS sequence"/>
</dbReference>
<proteinExistence type="predicted"/>